<evidence type="ECO:0000256" key="1">
    <source>
        <dbReference type="SAM" id="Phobius"/>
    </source>
</evidence>
<feature type="transmembrane region" description="Helical" evidence="1">
    <location>
        <begin position="392"/>
        <end position="411"/>
    </location>
</feature>
<gene>
    <name evidence="2" type="ORF">HCR_19730</name>
</gene>
<feature type="transmembrane region" description="Helical" evidence="1">
    <location>
        <begin position="193"/>
        <end position="213"/>
    </location>
</feature>
<evidence type="ECO:0000313" key="2">
    <source>
        <dbReference type="EMBL" id="BDY13661.1"/>
    </source>
</evidence>
<feature type="transmembrane region" description="Helical" evidence="1">
    <location>
        <begin position="92"/>
        <end position="110"/>
    </location>
</feature>
<accession>A0ABN6WWX2</accession>
<dbReference type="RefSeq" id="WP_286336605.1">
    <property type="nucleotide sequence ID" value="NZ_AP027370.1"/>
</dbReference>
<keyword evidence="1" id="KW-0472">Membrane</keyword>
<name>A0ABN6WWX2_9BACT</name>
<keyword evidence="1" id="KW-0812">Transmembrane</keyword>
<dbReference type="Proteomes" id="UP001321445">
    <property type="component" value="Chromosome"/>
</dbReference>
<feature type="transmembrane region" description="Helical" evidence="1">
    <location>
        <begin position="283"/>
        <end position="305"/>
    </location>
</feature>
<feature type="transmembrane region" description="Helical" evidence="1">
    <location>
        <begin position="16"/>
        <end position="36"/>
    </location>
</feature>
<feature type="transmembrane region" description="Helical" evidence="1">
    <location>
        <begin position="364"/>
        <end position="386"/>
    </location>
</feature>
<feature type="transmembrane region" description="Helical" evidence="1">
    <location>
        <begin position="225"/>
        <end position="243"/>
    </location>
</feature>
<keyword evidence="1" id="KW-1133">Transmembrane helix</keyword>
<organism evidence="2 3">
    <name type="scientific">Hydrogenimonas cancrithermarum</name>
    <dbReference type="NCBI Taxonomy" id="2993563"/>
    <lineage>
        <taxon>Bacteria</taxon>
        <taxon>Pseudomonadati</taxon>
        <taxon>Campylobacterota</taxon>
        <taxon>Epsilonproteobacteria</taxon>
        <taxon>Campylobacterales</taxon>
        <taxon>Hydrogenimonadaceae</taxon>
        <taxon>Hydrogenimonas</taxon>
    </lineage>
</organism>
<feature type="transmembrane region" description="Helical" evidence="1">
    <location>
        <begin position="249"/>
        <end position="271"/>
    </location>
</feature>
<proteinExistence type="predicted"/>
<protein>
    <submittedName>
        <fullName evidence="2">Uncharacterized protein</fullName>
    </submittedName>
</protein>
<feature type="transmembrane region" description="Helical" evidence="1">
    <location>
        <begin position="317"/>
        <end position="343"/>
    </location>
</feature>
<keyword evidence="3" id="KW-1185">Reference proteome</keyword>
<feature type="transmembrane region" description="Helical" evidence="1">
    <location>
        <begin position="116"/>
        <end position="136"/>
    </location>
</feature>
<evidence type="ECO:0000313" key="3">
    <source>
        <dbReference type="Proteomes" id="UP001321445"/>
    </source>
</evidence>
<feature type="transmembrane region" description="Helical" evidence="1">
    <location>
        <begin position="56"/>
        <end position="80"/>
    </location>
</feature>
<reference evidence="2 3" key="1">
    <citation type="submission" date="2023-03" db="EMBL/GenBank/DDBJ databases">
        <title>Description of Hydrogenimonas sp. ISO32.</title>
        <authorList>
            <person name="Mino S."/>
            <person name="Fukazawa S."/>
            <person name="Sawabe T."/>
        </authorList>
    </citation>
    <scope>NUCLEOTIDE SEQUENCE [LARGE SCALE GENOMIC DNA]</scope>
    <source>
        <strain evidence="2 3">ISO32</strain>
    </source>
</reference>
<feature type="transmembrane region" description="Helical" evidence="1">
    <location>
        <begin position="148"/>
        <end position="173"/>
    </location>
</feature>
<sequence length="420" mass="45980">MFNQGLSLDQAPPFGVILRFFLTVPFFGILTALALLSADPTTLGVWDAPETVAVVHLLLVGVVGMAMVGALFQMLPVIAGASIKAPMYHARWIHAFMGLGTLMLAGGFFFGEPFLLHPALALLLGSLGFVVFLMFSKLLRVENKTPSVVGMIAAITGLGFGVFFAALVTLTFMGIDIGLLPGDLRTIHMHFMLFGWIATLIMAVAFQVIEMFYVTPPYPKAVRKWFPMAMLAVLVLQVPFYLVSGGVVIALDAVAGLLLFVFALVTLKRLTQRKRPVADATVWLWRTGLASLLLAVVLAFIGVATKQLPLFDAAALLFGYFVISIIFAMSYKIIPFLVWFHLNAKGVMECPTMGDIIPAKRSRWHLWIHWALAATFLPAFFMPLLWKVTALIFLAESILFGANLIAAAKIYNNLKDKGIL</sequence>
<dbReference type="EMBL" id="AP027370">
    <property type="protein sequence ID" value="BDY13661.1"/>
    <property type="molecule type" value="Genomic_DNA"/>
</dbReference>